<dbReference type="Gene3D" id="3.30.370.10">
    <property type="entry name" value="Barstar-like"/>
    <property type="match status" value="1"/>
</dbReference>
<proteinExistence type="inferred from homology"/>
<evidence type="ECO:0000313" key="4">
    <source>
        <dbReference type="EMBL" id="MBB6127845.1"/>
    </source>
</evidence>
<dbReference type="EMBL" id="JACHCB010000001">
    <property type="protein sequence ID" value="MBB6108062.1"/>
    <property type="molecule type" value="Genomic_DNA"/>
</dbReference>
<evidence type="ECO:0000256" key="1">
    <source>
        <dbReference type="ARBA" id="ARBA00006845"/>
    </source>
</evidence>
<dbReference type="InterPro" id="IPR000468">
    <property type="entry name" value="Barstar"/>
</dbReference>
<feature type="domain" description="Barstar (barnase inhibitor)" evidence="2">
    <location>
        <begin position="2"/>
        <end position="83"/>
    </location>
</feature>
<dbReference type="SUPFAM" id="SSF52038">
    <property type="entry name" value="Barstar-related"/>
    <property type="match status" value="1"/>
</dbReference>
<dbReference type="InterPro" id="IPR035905">
    <property type="entry name" value="Barstar-like_sf"/>
</dbReference>
<dbReference type="OrthoDB" id="7575400at2"/>
<comment type="similarity">
    <text evidence="1">Belongs to the barstar family.</text>
</comment>
<evidence type="ECO:0000313" key="6">
    <source>
        <dbReference type="Proteomes" id="UP000548326"/>
    </source>
</evidence>
<comment type="caution">
    <text evidence="4">The sequence shown here is derived from an EMBL/GenBank/DDBJ whole genome shotgun (WGS) entry which is preliminary data.</text>
</comment>
<dbReference type="EMBL" id="JACHCA010000004">
    <property type="protein sequence ID" value="MBB6127845.1"/>
    <property type="molecule type" value="Genomic_DNA"/>
</dbReference>
<dbReference type="Proteomes" id="UP000541583">
    <property type="component" value="Unassembled WGS sequence"/>
</dbReference>
<reference evidence="5 6" key="1">
    <citation type="submission" date="2020-08" db="EMBL/GenBank/DDBJ databases">
        <title>Genomic Encyclopedia of Type Strains, Phase IV (KMG-V): Genome sequencing to study the core and pangenomes of soil and plant-associated prokaryotes.</title>
        <authorList>
            <person name="Whitman W."/>
        </authorList>
    </citation>
    <scope>NUCLEOTIDE SEQUENCE [LARGE SCALE GENOMIC DNA]</scope>
    <source>
        <strain evidence="3 5">ANJLi2</strain>
        <strain evidence="4 6">MP601</strain>
    </source>
</reference>
<keyword evidence="5" id="KW-1185">Reference proteome</keyword>
<sequence length="89" mass="10254">MEITIEGERIKTINDFHLEIKKKLTFPEYYGENLDALWDCLTSSIDLPVTLIWRNADRSKVSLGDGFNSIVDVLSSAEKEIDGFRVRYI</sequence>
<evidence type="ECO:0000313" key="3">
    <source>
        <dbReference type="EMBL" id="MBB6108062.1"/>
    </source>
</evidence>
<dbReference type="Proteomes" id="UP000548326">
    <property type="component" value="Unassembled WGS sequence"/>
</dbReference>
<organism evidence="4 6">
    <name type="scientific">Mucilaginibacter lappiensis</name>
    <dbReference type="NCBI Taxonomy" id="354630"/>
    <lineage>
        <taxon>Bacteria</taxon>
        <taxon>Pseudomonadati</taxon>
        <taxon>Bacteroidota</taxon>
        <taxon>Sphingobacteriia</taxon>
        <taxon>Sphingobacteriales</taxon>
        <taxon>Sphingobacteriaceae</taxon>
        <taxon>Mucilaginibacter</taxon>
    </lineage>
</organism>
<dbReference type="RefSeq" id="WP_084191980.1">
    <property type="nucleotide sequence ID" value="NZ_FTMG01000001.1"/>
</dbReference>
<gene>
    <name evidence="4" type="ORF">HDF22_001953</name>
    <name evidence="3" type="ORF">HDF23_000792</name>
</gene>
<evidence type="ECO:0000259" key="2">
    <source>
        <dbReference type="Pfam" id="PF01337"/>
    </source>
</evidence>
<dbReference type="CDD" id="cd05142">
    <property type="entry name" value="Barstar"/>
    <property type="match status" value="1"/>
</dbReference>
<dbReference type="AlphaFoldDB" id="A0A1N6N8L6"/>
<protein>
    <submittedName>
        <fullName evidence="4">Ribonuclease inhibitor</fullName>
    </submittedName>
</protein>
<name>A0A1N6N8L6_9SPHI</name>
<dbReference type="STRING" id="354630.SAMN05421821_10123"/>
<dbReference type="Pfam" id="PF01337">
    <property type="entry name" value="Barstar"/>
    <property type="match status" value="1"/>
</dbReference>
<accession>A0A1N6N8L6</accession>
<evidence type="ECO:0000313" key="5">
    <source>
        <dbReference type="Proteomes" id="UP000541583"/>
    </source>
</evidence>